<accession>A0A0F9P6S1</accession>
<gene>
    <name evidence="3" type="ORF">LCGC14_0938850</name>
</gene>
<dbReference type="Gene3D" id="3.40.50.10810">
    <property type="entry name" value="Tandem AAA-ATPase domain"/>
    <property type="match status" value="1"/>
</dbReference>
<dbReference type="GO" id="GO:0031297">
    <property type="term" value="P:replication fork processing"/>
    <property type="evidence" value="ECO:0007669"/>
    <property type="project" value="TreeGrafter"/>
</dbReference>
<dbReference type="InterPro" id="IPR027417">
    <property type="entry name" value="P-loop_NTPase"/>
</dbReference>
<evidence type="ECO:0000313" key="3">
    <source>
        <dbReference type="EMBL" id="KKN20102.1"/>
    </source>
</evidence>
<feature type="domain" description="SNF2 N-terminal" evidence="2">
    <location>
        <begin position="8"/>
        <end position="38"/>
    </location>
</feature>
<reference evidence="3" key="1">
    <citation type="journal article" date="2015" name="Nature">
        <title>Complex archaea that bridge the gap between prokaryotes and eukaryotes.</title>
        <authorList>
            <person name="Spang A."/>
            <person name="Saw J.H."/>
            <person name="Jorgensen S.L."/>
            <person name="Zaremba-Niedzwiedzka K."/>
            <person name="Martijn J."/>
            <person name="Lind A.E."/>
            <person name="van Eijk R."/>
            <person name="Schleper C."/>
            <person name="Guy L."/>
            <person name="Ettema T.J."/>
        </authorList>
    </citation>
    <scope>NUCLEOTIDE SEQUENCE</scope>
</reference>
<dbReference type="GO" id="GO:0005524">
    <property type="term" value="F:ATP binding"/>
    <property type="evidence" value="ECO:0007669"/>
    <property type="project" value="InterPro"/>
</dbReference>
<dbReference type="GO" id="GO:0006281">
    <property type="term" value="P:DNA repair"/>
    <property type="evidence" value="ECO:0007669"/>
    <property type="project" value="TreeGrafter"/>
</dbReference>
<comment type="caution">
    <text evidence="3">The sequence shown here is derived from an EMBL/GenBank/DDBJ whole genome shotgun (WGS) entry which is preliminary data.</text>
</comment>
<dbReference type="AlphaFoldDB" id="A0A0F9P6S1"/>
<feature type="non-terminal residue" evidence="3">
    <location>
        <position position="48"/>
    </location>
</feature>
<dbReference type="EMBL" id="LAZR01003271">
    <property type="protein sequence ID" value="KKN20102.1"/>
    <property type="molecule type" value="Genomic_DNA"/>
</dbReference>
<dbReference type="InterPro" id="IPR038718">
    <property type="entry name" value="SNF2-like_sf"/>
</dbReference>
<proteinExistence type="predicted"/>
<dbReference type="InterPro" id="IPR000330">
    <property type="entry name" value="SNF2_N"/>
</dbReference>
<dbReference type="PANTHER" id="PTHR45766">
    <property type="entry name" value="DNA ANNEALING HELICASE AND ENDONUCLEASE ZRANB3 FAMILY MEMBER"/>
    <property type="match status" value="1"/>
</dbReference>
<protein>
    <recommendedName>
        <fullName evidence="2">SNF2 N-terminal domain-containing protein</fullName>
    </recommendedName>
</protein>
<dbReference type="GO" id="GO:0043596">
    <property type="term" value="C:nuclear replication fork"/>
    <property type="evidence" value="ECO:0007669"/>
    <property type="project" value="TreeGrafter"/>
</dbReference>
<evidence type="ECO:0000259" key="2">
    <source>
        <dbReference type="Pfam" id="PF00176"/>
    </source>
</evidence>
<dbReference type="GO" id="GO:0016787">
    <property type="term" value="F:hydrolase activity"/>
    <property type="evidence" value="ECO:0007669"/>
    <property type="project" value="UniProtKB-KW"/>
</dbReference>
<name>A0A0F9P6S1_9ZZZZ</name>
<evidence type="ECO:0000256" key="1">
    <source>
        <dbReference type="ARBA" id="ARBA00022801"/>
    </source>
</evidence>
<sequence>MSLKLYPYQELGVEFMRENKKVILADEMGLGKTAQAIMASEPPVLVIA</sequence>
<dbReference type="PANTHER" id="PTHR45766:SF6">
    <property type="entry name" value="SWI_SNF-RELATED MATRIX-ASSOCIATED ACTIN-DEPENDENT REGULATOR OF CHROMATIN SUBFAMILY A-LIKE PROTEIN 1"/>
    <property type="match status" value="1"/>
</dbReference>
<dbReference type="SUPFAM" id="SSF52540">
    <property type="entry name" value="P-loop containing nucleoside triphosphate hydrolases"/>
    <property type="match status" value="1"/>
</dbReference>
<organism evidence="3">
    <name type="scientific">marine sediment metagenome</name>
    <dbReference type="NCBI Taxonomy" id="412755"/>
    <lineage>
        <taxon>unclassified sequences</taxon>
        <taxon>metagenomes</taxon>
        <taxon>ecological metagenomes</taxon>
    </lineage>
</organism>
<dbReference type="Pfam" id="PF00176">
    <property type="entry name" value="SNF2-rel_dom"/>
    <property type="match status" value="1"/>
</dbReference>
<keyword evidence="1" id="KW-0378">Hydrolase</keyword>